<accession>A0ABP0XQQ2</accession>
<dbReference type="Pfam" id="PF13193">
    <property type="entry name" value="AMP-binding_C"/>
    <property type="match status" value="1"/>
</dbReference>
<sequence length="131" mass="14707">MKRWEICFALLHLVSGSFSLITDIMKVGGYKLSAFEIESMILQHLSVIECCVLGLPDKDQGERVCAIIVLQPNTKMTMPDESKPTMSLHELPTWAKDKLAPYKLPTMLLLKDLPPQNAMGKVNCFSFLHSV</sequence>
<feature type="chain" id="PRO_5046812119" description="AMP-binding enzyme C-terminal domain-containing protein" evidence="2">
    <location>
        <begin position="20"/>
        <end position="131"/>
    </location>
</feature>
<name>A0ABP0XQQ2_9ROSI</name>
<dbReference type="Proteomes" id="UP001642487">
    <property type="component" value="Chromosome 1"/>
</dbReference>
<reference evidence="4 5" key="1">
    <citation type="submission" date="2024-03" db="EMBL/GenBank/DDBJ databases">
        <authorList>
            <person name="Gkanogiannis A."/>
            <person name="Becerra Lopez-Lavalle L."/>
        </authorList>
    </citation>
    <scope>NUCLEOTIDE SEQUENCE [LARGE SCALE GENOMIC DNA]</scope>
</reference>
<dbReference type="EMBL" id="OZ021735">
    <property type="protein sequence ID" value="CAK9310499.1"/>
    <property type="molecule type" value="Genomic_DNA"/>
</dbReference>
<dbReference type="PANTHER" id="PTHR43201:SF8">
    <property type="entry name" value="ACYL-COA SYNTHETASE FAMILY MEMBER 3"/>
    <property type="match status" value="1"/>
</dbReference>
<dbReference type="InterPro" id="IPR045851">
    <property type="entry name" value="AMP-bd_C_sf"/>
</dbReference>
<evidence type="ECO:0000256" key="1">
    <source>
        <dbReference type="ARBA" id="ARBA00006432"/>
    </source>
</evidence>
<comment type="similarity">
    <text evidence="1">Belongs to the ATP-dependent AMP-binding enzyme family.</text>
</comment>
<keyword evidence="2" id="KW-0732">Signal</keyword>
<dbReference type="PANTHER" id="PTHR43201">
    <property type="entry name" value="ACYL-COA SYNTHETASE"/>
    <property type="match status" value="1"/>
</dbReference>
<feature type="signal peptide" evidence="2">
    <location>
        <begin position="1"/>
        <end position="19"/>
    </location>
</feature>
<organism evidence="4 5">
    <name type="scientific">Citrullus colocynthis</name>
    <name type="common">colocynth</name>
    <dbReference type="NCBI Taxonomy" id="252529"/>
    <lineage>
        <taxon>Eukaryota</taxon>
        <taxon>Viridiplantae</taxon>
        <taxon>Streptophyta</taxon>
        <taxon>Embryophyta</taxon>
        <taxon>Tracheophyta</taxon>
        <taxon>Spermatophyta</taxon>
        <taxon>Magnoliopsida</taxon>
        <taxon>eudicotyledons</taxon>
        <taxon>Gunneridae</taxon>
        <taxon>Pentapetalae</taxon>
        <taxon>rosids</taxon>
        <taxon>fabids</taxon>
        <taxon>Cucurbitales</taxon>
        <taxon>Cucurbitaceae</taxon>
        <taxon>Benincaseae</taxon>
        <taxon>Citrullus</taxon>
    </lineage>
</organism>
<keyword evidence="5" id="KW-1185">Reference proteome</keyword>
<dbReference type="Gene3D" id="3.30.300.30">
    <property type="match status" value="1"/>
</dbReference>
<evidence type="ECO:0000256" key="2">
    <source>
        <dbReference type="SAM" id="SignalP"/>
    </source>
</evidence>
<dbReference type="InterPro" id="IPR025110">
    <property type="entry name" value="AMP-bd_C"/>
</dbReference>
<evidence type="ECO:0000313" key="5">
    <source>
        <dbReference type="Proteomes" id="UP001642487"/>
    </source>
</evidence>
<gene>
    <name evidence="4" type="ORF">CITCOLO1_LOCUS2126</name>
</gene>
<evidence type="ECO:0000313" key="4">
    <source>
        <dbReference type="EMBL" id="CAK9310499.1"/>
    </source>
</evidence>
<evidence type="ECO:0000259" key="3">
    <source>
        <dbReference type="Pfam" id="PF13193"/>
    </source>
</evidence>
<protein>
    <recommendedName>
        <fullName evidence="3">AMP-binding enzyme C-terminal domain-containing protein</fullName>
    </recommendedName>
</protein>
<feature type="domain" description="AMP-binding enzyme C-terminal" evidence="3">
    <location>
        <begin position="36"/>
        <end position="120"/>
    </location>
</feature>
<dbReference type="SUPFAM" id="SSF56801">
    <property type="entry name" value="Acetyl-CoA synthetase-like"/>
    <property type="match status" value="1"/>
</dbReference>
<proteinExistence type="inferred from homology"/>